<dbReference type="EMBL" id="NPMS01000001">
    <property type="protein sequence ID" value="OZU90618.1"/>
    <property type="molecule type" value="Genomic_DNA"/>
</dbReference>
<name>A0A265NF05_9BACI</name>
<sequence length="88" mass="10070">MPAESIRPQRSRTVASAQFLEVKLILLCNLHQLQVKLHLEKNKGYTGQRISLDLSLCIITKGDGRKFHDQTRGLFVLSYIYIIAVILF</sequence>
<gene>
    <name evidence="2" type="ORF">CIL03_05630</name>
</gene>
<proteinExistence type="predicted"/>
<keyword evidence="1" id="KW-0812">Transmembrane</keyword>
<keyword evidence="3" id="KW-1185">Reference proteome</keyword>
<protein>
    <submittedName>
        <fullName evidence="2">Uncharacterized protein</fullName>
    </submittedName>
</protein>
<organism evidence="2 3">
    <name type="scientific">Virgibacillus indicus</name>
    <dbReference type="NCBI Taxonomy" id="2024554"/>
    <lineage>
        <taxon>Bacteria</taxon>
        <taxon>Bacillati</taxon>
        <taxon>Bacillota</taxon>
        <taxon>Bacilli</taxon>
        <taxon>Bacillales</taxon>
        <taxon>Bacillaceae</taxon>
        <taxon>Virgibacillus</taxon>
    </lineage>
</organism>
<accession>A0A265NF05</accession>
<evidence type="ECO:0000256" key="1">
    <source>
        <dbReference type="SAM" id="Phobius"/>
    </source>
</evidence>
<evidence type="ECO:0000313" key="3">
    <source>
        <dbReference type="Proteomes" id="UP000216498"/>
    </source>
</evidence>
<evidence type="ECO:0000313" key="2">
    <source>
        <dbReference type="EMBL" id="OZU90618.1"/>
    </source>
</evidence>
<keyword evidence="1" id="KW-1133">Transmembrane helix</keyword>
<dbReference type="Proteomes" id="UP000216498">
    <property type="component" value="Unassembled WGS sequence"/>
</dbReference>
<dbReference type="AlphaFoldDB" id="A0A265NF05"/>
<comment type="caution">
    <text evidence="2">The sequence shown here is derived from an EMBL/GenBank/DDBJ whole genome shotgun (WGS) entry which is preliminary data.</text>
</comment>
<reference evidence="2 3" key="1">
    <citation type="submission" date="2017-08" db="EMBL/GenBank/DDBJ databases">
        <title>Virgibacillus indicus sp. nov. and Virgibacillus profoundi sp. nov, two moderately halophilic bacteria isolated from marine sediment by using the Microfluidic Streak Plate.</title>
        <authorList>
            <person name="Xu B."/>
            <person name="Hu B."/>
            <person name="Wang J."/>
            <person name="Zhu Y."/>
            <person name="Huang L."/>
            <person name="Du W."/>
            <person name="Huang Y."/>
        </authorList>
    </citation>
    <scope>NUCLEOTIDE SEQUENCE [LARGE SCALE GENOMIC DNA]</scope>
    <source>
        <strain evidence="2 3">IO3-P2-C2</strain>
    </source>
</reference>
<keyword evidence="1" id="KW-0472">Membrane</keyword>
<feature type="transmembrane region" description="Helical" evidence="1">
    <location>
        <begin position="71"/>
        <end position="87"/>
    </location>
</feature>